<keyword evidence="7 9" id="KW-0648">Protein biosynthesis</keyword>
<keyword evidence="3 9" id="KW-0436">Ligase</keyword>
<dbReference type="InterPro" id="IPR050058">
    <property type="entry name" value="Ala-tRNA_ligase"/>
</dbReference>
<dbReference type="SUPFAM" id="SSF101353">
    <property type="entry name" value="Putative anticodon-binding domain of alanyl-tRNA synthetase (AlaRS)"/>
    <property type="match status" value="1"/>
</dbReference>
<feature type="domain" description="Alanyl-transfer RNA synthetases family profile" evidence="11">
    <location>
        <begin position="4"/>
        <end position="711"/>
    </location>
</feature>
<dbReference type="Proteomes" id="UP000185093">
    <property type="component" value="Unassembled WGS sequence"/>
</dbReference>
<keyword evidence="5 9" id="KW-0067">ATP-binding</keyword>
<keyword evidence="6 9" id="KW-0694">RNA-binding</keyword>
<comment type="cofactor">
    <cofactor evidence="9">
        <name>Zn(2+)</name>
        <dbReference type="ChEBI" id="CHEBI:29105"/>
    </cofactor>
    <text evidence="9">Binds 1 zinc ion per subunit.</text>
</comment>
<dbReference type="PRINTS" id="PR00980">
    <property type="entry name" value="TRNASYNTHALA"/>
</dbReference>
<dbReference type="HAMAP" id="MF_00036_B">
    <property type="entry name" value="Ala_tRNA_synth_B"/>
    <property type="match status" value="1"/>
</dbReference>
<dbReference type="Pfam" id="PF01411">
    <property type="entry name" value="tRNA-synt_2c"/>
    <property type="match status" value="1"/>
</dbReference>
<dbReference type="InterPro" id="IPR045864">
    <property type="entry name" value="aa-tRNA-synth_II/BPL/LPL"/>
</dbReference>
<dbReference type="Pfam" id="PF07973">
    <property type="entry name" value="tRNA_SAD"/>
    <property type="match status" value="1"/>
</dbReference>
<evidence type="ECO:0000256" key="10">
    <source>
        <dbReference type="SAM" id="Coils"/>
    </source>
</evidence>
<organism evidence="12 13">
    <name type="scientific">Acetomicrobium flavidum</name>
    <dbReference type="NCBI Taxonomy" id="49896"/>
    <lineage>
        <taxon>Bacteria</taxon>
        <taxon>Thermotogati</taxon>
        <taxon>Synergistota</taxon>
        <taxon>Synergistia</taxon>
        <taxon>Synergistales</taxon>
        <taxon>Acetomicrobiaceae</taxon>
        <taxon>Acetomicrobium</taxon>
    </lineage>
</organism>
<dbReference type="InterPro" id="IPR009000">
    <property type="entry name" value="Transl_B-barrel_sf"/>
</dbReference>
<dbReference type="NCBIfam" id="TIGR00344">
    <property type="entry name" value="alaS"/>
    <property type="match status" value="1"/>
</dbReference>
<keyword evidence="9" id="KW-0963">Cytoplasm</keyword>
<keyword evidence="8 9" id="KW-0030">Aminoacyl-tRNA synthetase</keyword>
<dbReference type="SUPFAM" id="SSF55186">
    <property type="entry name" value="ThrRS/AlaRS common domain"/>
    <property type="match status" value="1"/>
</dbReference>
<gene>
    <name evidence="9" type="primary">alaS</name>
    <name evidence="12" type="ORF">SAMN05444368_0340</name>
</gene>
<dbReference type="InterPro" id="IPR018164">
    <property type="entry name" value="Ala-tRNA-synth_IIc_N"/>
</dbReference>
<dbReference type="Gene3D" id="2.40.30.130">
    <property type="match status" value="1"/>
</dbReference>
<name>A0ABY1JB78_9BACT</name>
<dbReference type="InterPro" id="IPR002318">
    <property type="entry name" value="Ala-tRNA-lgiase_IIc"/>
</dbReference>
<evidence type="ECO:0000256" key="4">
    <source>
        <dbReference type="ARBA" id="ARBA00022741"/>
    </source>
</evidence>
<dbReference type="Gene3D" id="3.30.980.10">
    <property type="entry name" value="Threonyl-trna Synthetase, Chain A, domain 2"/>
    <property type="match status" value="1"/>
</dbReference>
<dbReference type="SUPFAM" id="SSF55681">
    <property type="entry name" value="Class II aaRS and biotin synthetases"/>
    <property type="match status" value="1"/>
</dbReference>
<dbReference type="Gene3D" id="3.30.54.20">
    <property type="match status" value="1"/>
</dbReference>
<accession>A0ABY1JB78</accession>
<dbReference type="Pfam" id="PF02272">
    <property type="entry name" value="DHHA1"/>
    <property type="match status" value="1"/>
</dbReference>
<dbReference type="InterPro" id="IPR018162">
    <property type="entry name" value="Ala-tRNA-ligase_IIc_anticod-bd"/>
</dbReference>
<dbReference type="PROSITE" id="PS50860">
    <property type="entry name" value="AA_TRNA_LIGASE_II_ALA"/>
    <property type="match status" value="1"/>
</dbReference>
<proteinExistence type="inferred from homology"/>
<dbReference type="PANTHER" id="PTHR11777:SF9">
    <property type="entry name" value="ALANINE--TRNA LIGASE, CYTOPLASMIC"/>
    <property type="match status" value="1"/>
</dbReference>
<comment type="function">
    <text evidence="9">Catalyzes the attachment of alanine to tRNA(Ala) in a two-step reaction: alanine is first activated by ATP to form Ala-AMP and then transferred to the acceptor end of tRNA(Ala). Also edits incorrectly charged Ser-tRNA(Ala) and Gly-tRNA(Ala) via its editing domain.</text>
</comment>
<evidence type="ECO:0000256" key="9">
    <source>
        <dbReference type="HAMAP-Rule" id="MF_00036"/>
    </source>
</evidence>
<evidence type="ECO:0000259" key="11">
    <source>
        <dbReference type="PROSITE" id="PS50860"/>
    </source>
</evidence>
<keyword evidence="13" id="KW-1185">Reference proteome</keyword>
<evidence type="ECO:0000256" key="1">
    <source>
        <dbReference type="ARBA" id="ARBA00008226"/>
    </source>
</evidence>
<dbReference type="InterPro" id="IPR018165">
    <property type="entry name" value="Ala-tRNA-synth_IIc_core"/>
</dbReference>
<evidence type="ECO:0000256" key="6">
    <source>
        <dbReference type="ARBA" id="ARBA00022884"/>
    </source>
</evidence>
<keyword evidence="4 9" id="KW-0547">Nucleotide-binding</keyword>
<dbReference type="InterPro" id="IPR003156">
    <property type="entry name" value="DHHA1_dom"/>
</dbReference>
<evidence type="ECO:0000313" key="13">
    <source>
        <dbReference type="Proteomes" id="UP000185093"/>
    </source>
</evidence>
<evidence type="ECO:0000256" key="7">
    <source>
        <dbReference type="ARBA" id="ARBA00022917"/>
    </source>
</evidence>
<feature type="binding site" evidence="9">
    <location>
        <position position="566"/>
    </location>
    <ligand>
        <name>Zn(2+)</name>
        <dbReference type="ChEBI" id="CHEBI:29105"/>
    </ligand>
</feature>
<feature type="coiled-coil region" evidence="10">
    <location>
        <begin position="727"/>
        <end position="761"/>
    </location>
</feature>
<keyword evidence="10" id="KW-0175">Coiled coil</keyword>
<dbReference type="Gene3D" id="3.10.310.40">
    <property type="match status" value="1"/>
</dbReference>
<keyword evidence="2 9" id="KW-0820">tRNA-binding</keyword>
<evidence type="ECO:0000256" key="3">
    <source>
        <dbReference type="ARBA" id="ARBA00022598"/>
    </source>
</evidence>
<evidence type="ECO:0000256" key="2">
    <source>
        <dbReference type="ARBA" id="ARBA00022555"/>
    </source>
</evidence>
<comment type="catalytic activity">
    <reaction evidence="9">
        <text>tRNA(Ala) + L-alanine + ATP = L-alanyl-tRNA(Ala) + AMP + diphosphate</text>
        <dbReference type="Rhea" id="RHEA:12540"/>
        <dbReference type="Rhea" id="RHEA-COMP:9657"/>
        <dbReference type="Rhea" id="RHEA-COMP:9923"/>
        <dbReference type="ChEBI" id="CHEBI:30616"/>
        <dbReference type="ChEBI" id="CHEBI:33019"/>
        <dbReference type="ChEBI" id="CHEBI:57972"/>
        <dbReference type="ChEBI" id="CHEBI:78442"/>
        <dbReference type="ChEBI" id="CHEBI:78497"/>
        <dbReference type="ChEBI" id="CHEBI:456215"/>
        <dbReference type="EC" id="6.1.1.7"/>
    </reaction>
</comment>
<evidence type="ECO:0000313" key="12">
    <source>
        <dbReference type="EMBL" id="SIN63195.1"/>
    </source>
</evidence>
<dbReference type="InterPro" id="IPR012947">
    <property type="entry name" value="tRNA_SAD"/>
</dbReference>
<evidence type="ECO:0000256" key="8">
    <source>
        <dbReference type="ARBA" id="ARBA00023146"/>
    </source>
</evidence>
<keyword evidence="9" id="KW-0479">Metal-binding</keyword>
<comment type="caution">
    <text evidence="12">The sequence shown here is derived from an EMBL/GenBank/DDBJ whole genome shotgun (WGS) entry which is preliminary data.</text>
</comment>
<dbReference type="RefSeq" id="WP_074199081.1">
    <property type="nucleotide sequence ID" value="NZ_FSQZ01000001.1"/>
</dbReference>
<dbReference type="SUPFAM" id="SSF50447">
    <property type="entry name" value="Translation proteins"/>
    <property type="match status" value="1"/>
</dbReference>
<dbReference type="Gene3D" id="3.30.930.10">
    <property type="entry name" value="Bira Bifunctional Protein, Domain 2"/>
    <property type="match status" value="1"/>
</dbReference>
<comment type="domain">
    <text evidence="9">Consists of three domains; the N-terminal catalytic domain, the editing domain and the C-terminal C-Ala domain. The editing domain removes incorrectly charged amino acids, while the C-Ala domain, along with tRNA(Ala), serves as a bridge to cooperatively bring together the editing and aminoacylation centers thus stimulating deacylation of misacylated tRNAs.</text>
</comment>
<keyword evidence="9" id="KW-0862">Zinc</keyword>
<feature type="binding site" evidence="9">
    <location>
        <position position="570"/>
    </location>
    <ligand>
        <name>Zn(2+)</name>
        <dbReference type="ChEBI" id="CHEBI:29105"/>
    </ligand>
</feature>
<comment type="similarity">
    <text evidence="1 9">Belongs to the class-II aminoacyl-tRNA synthetase family.</text>
</comment>
<dbReference type="EMBL" id="FSQZ01000001">
    <property type="protein sequence ID" value="SIN63195.1"/>
    <property type="molecule type" value="Genomic_DNA"/>
</dbReference>
<dbReference type="SMART" id="SM00863">
    <property type="entry name" value="tRNA_SAD"/>
    <property type="match status" value="1"/>
</dbReference>
<sequence>MKRRSGRELRELFLSYFEQKGHKRYPSFSLVPDDPSLLFTIAGMVPFKPYFLGLKQPDVPRATTSQKCLRTNDIENVGRTSRHHTFFEMLGNFSFGDYFKESVIPWAWEFLTKEIGFLPERMYVTIYLDDDEAFDIWHKTVGIPEDRIVRMGEKDNFWAAGPVGPCGPCSELIYDQGPEFSCGKPDCFVGCDCDRYLEIWNLVFMQYNRDEAGNLTPLPRKNIDTGMGLERLASVVQGVRSDFETDLFMPMINKISNISGVEYAMNKQHDMAMRVIADHVRALAFMIADGVLPSNEGRGYVLRRLLRRASRYGRLLGLERPFLVDLLPTLVELMADPYKELVENINVIESVINLEEKKFSRTLDQGSALIEEEISRLKKEGKDVLPGETAFVLYDTYGFPLELTEEICQEHGIKVDRDGFIECMEHQREMARAASKQLSSATKKESYSSLLSKCGGSEFVGYELNEVRAKVVAIFKESQEVYEAQEGEEVEIFLDKTPFYAERGGQVGDRGWMESSGCKLEVLDTYSVLETLIAHKAKVRSGYVAIGDEVDARVDVTRRNAIRRHHTSTHIIHEALARVLGPHVRQAGSYVAPDYLRFDFNHFDPITREQLTAIECIANEVVQANIKVNIFETTMDEAKRIGAKAFFDEKYGERVRVIQIPGYCAELCGGLHVNATGEIGTIKIVKDESIGSGLRRITALAGMPAVSHHQELQFLAEDLASMCSVDVKSLKEKLASTLVELKNLKVELQGAKLKLALHQCEKITSQRQVVGDVTVLLGKFEDLEPETLRQVGDHLKRGLNKVLIVLGSTYGEKVSLVAMADEEAVKRGVHAGKLINKIAAIVGGGGGGRENVAQAGGKDASRLEDALNSVPRILQEMLGV</sequence>
<dbReference type="EC" id="6.1.1.7" evidence="9"/>
<comment type="subcellular location">
    <subcellularLocation>
        <location evidence="9">Cytoplasm</location>
    </subcellularLocation>
</comment>
<dbReference type="InterPro" id="IPR018163">
    <property type="entry name" value="Thr/Ala-tRNA-synth_IIc_edit"/>
</dbReference>
<evidence type="ECO:0000256" key="5">
    <source>
        <dbReference type="ARBA" id="ARBA00022840"/>
    </source>
</evidence>
<dbReference type="CDD" id="cd00673">
    <property type="entry name" value="AlaRS_core"/>
    <property type="match status" value="1"/>
</dbReference>
<feature type="binding site" evidence="9">
    <location>
        <position position="668"/>
    </location>
    <ligand>
        <name>Zn(2+)</name>
        <dbReference type="ChEBI" id="CHEBI:29105"/>
    </ligand>
</feature>
<reference evidence="12 13" key="1">
    <citation type="submission" date="2016-11" db="EMBL/GenBank/DDBJ databases">
        <authorList>
            <person name="Varghese N."/>
            <person name="Submissions S."/>
        </authorList>
    </citation>
    <scope>NUCLEOTIDE SEQUENCE [LARGE SCALE GENOMIC DNA]</scope>
    <source>
        <strain evidence="12 13">DSM 20664</strain>
    </source>
</reference>
<dbReference type="PANTHER" id="PTHR11777">
    <property type="entry name" value="ALANYL-TRNA SYNTHETASE"/>
    <property type="match status" value="1"/>
</dbReference>
<dbReference type="InterPro" id="IPR023033">
    <property type="entry name" value="Ala_tRNA_ligase_euk/bac"/>
</dbReference>
<feature type="binding site" evidence="9">
    <location>
        <position position="672"/>
    </location>
    <ligand>
        <name>Zn(2+)</name>
        <dbReference type="ChEBI" id="CHEBI:29105"/>
    </ligand>
</feature>
<protein>
    <recommendedName>
        <fullName evidence="9">Alanine--tRNA ligase</fullName>
        <ecNumber evidence="9">6.1.1.7</ecNumber>
    </recommendedName>
    <alternativeName>
        <fullName evidence="9">Alanyl-tRNA synthetase</fullName>
        <shortName evidence="9">AlaRS</shortName>
    </alternativeName>
</protein>